<dbReference type="Proteomes" id="UP000004816">
    <property type="component" value="Unassembled WGS sequence"/>
</dbReference>
<dbReference type="OrthoDB" id="9858222at2"/>
<dbReference type="HOGENOM" id="CLU_2411514_0_0_11"/>
<dbReference type="AlphaFoldDB" id="E5XR52"/>
<protein>
    <submittedName>
        <fullName evidence="1">Uncharacterized protein</fullName>
    </submittedName>
</protein>
<dbReference type="RefSeq" id="WP_007469912.1">
    <property type="nucleotide sequence ID" value="NZ_KI391953.1"/>
</dbReference>
<proteinExistence type="predicted"/>
<reference evidence="1 2" key="1">
    <citation type="journal article" date="2011" name="Stand. Genomic Sci.">
        <title>High quality draft genome sequence of Segniliparus rugosus CDC 945(T)= (ATCC BAA-974(T)).</title>
        <authorList>
            <person name="Earl A.M."/>
            <person name="Desjardins C.A."/>
            <person name="Fitzgerald M.G."/>
            <person name="Arachchi H.M."/>
            <person name="Zeng Q."/>
            <person name="Mehta T."/>
            <person name="Griggs A."/>
            <person name="Birren B.W."/>
            <person name="Toney N.C."/>
            <person name="Carr J."/>
            <person name="Posey J."/>
            <person name="Butler W.R."/>
        </authorList>
    </citation>
    <scope>NUCLEOTIDE SEQUENCE [LARGE SCALE GENOMIC DNA]</scope>
    <source>
        <strain evidence="2">ATCC BAA-974 / DSM 45345 / CCUG 50838 / CIP 108380 / JCM 13579 / CDC 945</strain>
    </source>
</reference>
<comment type="caution">
    <text evidence="1">The sequence shown here is derived from an EMBL/GenBank/DDBJ whole genome shotgun (WGS) entry which is preliminary data.</text>
</comment>
<gene>
    <name evidence="1" type="ORF">HMPREF9336_01974</name>
</gene>
<organism evidence="1 2">
    <name type="scientific">Segniliparus rugosus (strain ATCC BAA-974 / DSM 45345 / CCUG 50838 / CIP 108380 / JCM 13579 / CDC 945)</name>
    <dbReference type="NCBI Taxonomy" id="679197"/>
    <lineage>
        <taxon>Bacteria</taxon>
        <taxon>Bacillati</taxon>
        <taxon>Actinomycetota</taxon>
        <taxon>Actinomycetes</taxon>
        <taxon>Mycobacteriales</taxon>
        <taxon>Segniliparaceae</taxon>
        <taxon>Segniliparus</taxon>
    </lineage>
</organism>
<keyword evidence="2" id="KW-1185">Reference proteome</keyword>
<evidence type="ECO:0000313" key="2">
    <source>
        <dbReference type="Proteomes" id="UP000004816"/>
    </source>
</evidence>
<name>E5XR52_SEGRC</name>
<dbReference type="STRING" id="679197.HMPREF9336_01974"/>
<accession>E5XR52</accession>
<evidence type="ECO:0000313" key="1">
    <source>
        <dbReference type="EMBL" id="EFV13145.1"/>
    </source>
</evidence>
<sequence length="93" mass="10546">MAYYGVGRYGREDVGAKTMRFDYMDRMAEDELDDIALGQQRAEAYKEGLPPIEPDQRINAKDGSEVLVYQGSKAHEVIERQKEAYKVSKGGVR</sequence>
<dbReference type="EMBL" id="ACZI02000002">
    <property type="protein sequence ID" value="EFV13145.1"/>
    <property type="molecule type" value="Genomic_DNA"/>
</dbReference>